<accession>A0A660SF62</accession>
<dbReference type="AlphaFoldDB" id="A0A660SF62"/>
<protein>
    <submittedName>
        <fullName evidence="2">Uncharacterized protein</fullName>
    </submittedName>
</protein>
<feature type="transmembrane region" description="Helical" evidence="1">
    <location>
        <begin position="7"/>
        <end position="25"/>
    </location>
</feature>
<keyword evidence="1" id="KW-0812">Transmembrane</keyword>
<name>A0A660SF62_UNCW3</name>
<reference evidence="2 3" key="1">
    <citation type="submission" date="2018-06" db="EMBL/GenBank/DDBJ databases">
        <title>Extensive metabolic versatility and redundancy in microbially diverse, dynamic hydrothermal sediments.</title>
        <authorList>
            <person name="Dombrowski N."/>
            <person name="Teske A."/>
            <person name="Baker B.J."/>
        </authorList>
    </citation>
    <scope>NUCLEOTIDE SEQUENCE [LARGE SCALE GENOMIC DNA]</scope>
    <source>
        <strain evidence="2">B36_G15</strain>
    </source>
</reference>
<dbReference type="Proteomes" id="UP000268469">
    <property type="component" value="Unassembled WGS sequence"/>
</dbReference>
<comment type="caution">
    <text evidence="2">The sequence shown here is derived from an EMBL/GenBank/DDBJ whole genome shotgun (WGS) entry which is preliminary data.</text>
</comment>
<feature type="transmembrane region" description="Helical" evidence="1">
    <location>
        <begin position="31"/>
        <end position="51"/>
    </location>
</feature>
<organism evidence="2 3">
    <name type="scientific">candidate division WOR-3 bacterium</name>
    <dbReference type="NCBI Taxonomy" id="2052148"/>
    <lineage>
        <taxon>Bacteria</taxon>
        <taxon>Bacteria division WOR-3</taxon>
    </lineage>
</organism>
<evidence type="ECO:0000313" key="3">
    <source>
        <dbReference type="Proteomes" id="UP000268469"/>
    </source>
</evidence>
<evidence type="ECO:0000313" key="2">
    <source>
        <dbReference type="EMBL" id="RKX69445.1"/>
    </source>
</evidence>
<keyword evidence="1" id="KW-0472">Membrane</keyword>
<keyword evidence="1" id="KW-1133">Transmembrane helix</keyword>
<dbReference type="EMBL" id="QNBE01000084">
    <property type="protein sequence ID" value="RKX69445.1"/>
    <property type="molecule type" value="Genomic_DNA"/>
</dbReference>
<sequence>MVIYLKALLFLGYGLVTMIEYFVIGKELPRNFWYSRIFSMVTAPWIIFLYSSVTVDRFIRKSCEIISLQTSY</sequence>
<evidence type="ECO:0000256" key="1">
    <source>
        <dbReference type="SAM" id="Phobius"/>
    </source>
</evidence>
<gene>
    <name evidence="2" type="ORF">DRP53_08190</name>
</gene>
<proteinExistence type="predicted"/>